<comment type="catalytic activity">
    <reaction evidence="18">
        <text>hypoxanthine + NAD(+) + H2O = xanthine + NADH + H(+)</text>
        <dbReference type="Rhea" id="RHEA:24670"/>
        <dbReference type="ChEBI" id="CHEBI:15377"/>
        <dbReference type="ChEBI" id="CHEBI:15378"/>
        <dbReference type="ChEBI" id="CHEBI:17368"/>
        <dbReference type="ChEBI" id="CHEBI:17712"/>
        <dbReference type="ChEBI" id="CHEBI:57540"/>
        <dbReference type="ChEBI" id="CHEBI:57945"/>
        <dbReference type="EC" id="1.17.1.4"/>
    </reaction>
</comment>
<keyword evidence="14" id="KW-0520">NAD</keyword>
<dbReference type="GO" id="GO:0071949">
    <property type="term" value="F:FAD binding"/>
    <property type="evidence" value="ECO:0007669"/>
    <property type="project" value="InterPro"/>
</dbReference>
<dbReference type="EMBL" id="JAODUP010001140">
    <property type="protein sequence ID" value="KAK2141206.1"/>
    <property type="molecule type" value="Genomic_DNA"/>
</dbReference>
<protein>
    <recommendedName>
        <fullName evidence="5">xanthine dehydrogenase</fullName>
        <ecNumber evidence="5">1.17.1.4</ecNumber>
    </recommendedName>
</protein>
<keyword evidence="8 21" id="KW-0001">2Fe-2S</keyword>
<dbReference type="FunFam" id="3.30.365.10:FF:000004">
    <property type="entry name" value="Xanthine dehydrogenase oxidase"/>
    <property type="match status" value="1"/>
</dbReference>
<evidence type="ECO:0000256" key="17">
    <source>
        <dbReference type="ARBA" id="ARBA00049017"/>
    </source>
</evidence>
<evidence type="ECO:0000256" key="15">
    <source>
        <dbReference type="ARBA" id="ARBA00023140"/>
    </source>
</evidence>
<feature type="binding site" evidence="20">
    <location>
        <position position="285"/>
    </location>
    <ligand>
        <name>FAD</name>
        <dbReference type="ChEBI" id="CHEBI:57692"/>
    </ligand>
</feature>
<dbReference type="FunFam" id="1.10.150.120:FF:000001">
    <property type="entry name" value="Aldehyde oxidase 1"/>
    <property type="match status" value="1"/>
</dbReference>
<dbReference type="InterPro" id="IPR016166">
    <property type="entry name" value="FAD-bd_PCMH"/>
</dbReference>
<dbReference type="FunFam" id="3.30.365.10:FF:000001">
    <property type="entry name" value="Xanthine dehydrogenase oxidase"/>
    <property type="match status" value="1"/>
</dbReference>
<comment type="cofactor">
    <cofactor evidence="16">
        <name>[2Fe-2S] cluster</name>
        <dbReference type="ChEBI" id="CHEBI:190135"/>
    </cofactor>
</comment>
<evidence type="ECO:0000313" key="23">
    <source>
        <dbReference type="EMBL" id="KAK2141206.1"/>
    </source>
</evidence>
<comment type="catalytic activity">
    <reaction evidence="17">
        <text>xanthine + NAD(+) + H2O = urate + NADH + H(+)</text>
        <dbReference type="Rhea" id="RHEA:16669"/>
        <dbReference type="ChEBI" id="CHEBI:15377"/>
        <dbReference type="ChEBI" id="CHEBI:15378"/>
        <dbReference type="ChEBI" id="CHEBI:17712"/>
        <dbReference type="ChEBI" id="CHEBI:17775"/>
        <dbReference type="ChEBI" id="CHEBI:57540"/>
        <dbReference type="ChEBI" id="CHEBI:57945"/>
        <dbReference type="EC" id="1.17.1.4"/>
    </reaction>
</comment>
<feature type="binding site" evidence="21">
    <location>
        <position position="975"/>
    </location>
    <ligand>
        <name>Mo-molybdopterin</name>
        <dbReference type="ChEBI" id="CHEBI:71302"/>
    </ligand>
    <ligandPart>
        <name>Mo</name>
        <dbReference type="ChEBI" id="CHEBI:28685"/>
    </ligandPart>
</feature>
<dbReference type="InterPro" id="IPR005107">
    <property type="entry name" value="CO_DH_flav_C"/>
</dbReference>
<proteinExistence type="inferred from homology"/>
<feature type="binding site" evidence="21">
    <location>
        <position position="808"/>
    </location>
    <ligand>
        <name>Mo-molybdopterin</name>
        <dbReference type="ChEBI" id="CHEBI:71302"/>
    </ligand>
    <ligandPart>
        <name>Mo</name>
        <dbReference type="ChEBI" id="CHEBI:28685"/>
    </ligandPart>
</feature>
<evidence type="ECO:0000256" key="14">
    <source>
        <dbReference type="ARBA" id="ARBA00023027"/>
    </source>
</evidence>
<dbReference type="Pfam" id="PF01315">
    <property type="entry name" value="Ald_Xan_dh_C"/>
    <property type="match status" value="1"/>
</dbReference>
<feature type="binding site" evidence="20">
    <location>
        <position position="698"/>
    </location>
    <ligand>
        <name>substrate</name>
    </ligand>
</feature>
<dbReference type="InterPro" id="IPR037165">
    <property type="entry name" value="AldOxase/xan_DH_Mopterin-bd_sf"/>
</dbReference>
<evidence type="ECO:0000256" key="10">
    <source>
        <dbReference type="ARBA" id="ARBA00022827"/>
    </source>
</evidence>
<dbReference type="InterPro" id="IPR046867">
    <property type="entry name" value="AldOxase/xan_DH_MoCoBD2"/>
</dbReference>
<dbReference type="InterPro" id="IPR036856">
    <property type="entry name" value="Ald_Oxase/Xan_DH_a/b_sf"/>
</dbReference>
<organism evidence="23 24">
    <name type="scientific">Paralvinella palmiformis</name>
    <dbReference type="NCBI Taxonomy" id="53620"/>
    <lineage>
        <taxon>Eukaryota</taxon>
        <taxon>Metazoa</taxon>
        <taxon>Spiralia</taxon>
        <taxon>Lophotrochozoa</taxon>
        <taxon>Annelida</taxon>
        <taxon>Polychaeta</taxon>
        <taxon>Sedentaria</taxon>
        <taxon>Canalipalpata</taxon>
        <taxon>Terebellida</taxon>
        <taxon>Terebelliformia</taxon>
        <taxon>Alvinellidae</taxon>
        <taxon>Paralvinella</taxon>
    </lineage>
</organism>
<dbReference type="FunFam" id="3.30.43.10:FF:000001">
    <property type="entry name" value="Xanthine dehydrogenase/oxidase"/>
    <property type="match status" value="1"/>
</dbReference>
<dbReference type="EC" id="1.17.1.4" evidence="5"/>
<evidence type="ECO:0000256" key="6">
    <source>
        <dbReference type="ARBA" id="ARBA00022505"/>
    </source>
</evidence>
<dbReference type="Pfam" id="PF00941">
    <property type="entry name" value="FAD_binding_5"/>
    <property type="match status" value="1"/>
</dbReference>
<feature type="binding site" evidence="21">
    <location>
        <position position="34"/>
    </location>
    <ligand>
        <name>[2Fe-2S] cluster</name>
        <dbReference type="ChEBI" id="CHEBI:190135"/>
        <label>2</label>
    </ligand>
</feature>
<dbReference type="FunFam" id="3.30.365.10:FF:000002">
    <property type="entry name" value="Xanthine dehydrogenase oxidase"/>
    <property type="match status" value="1"/>
</dbReference>
<evidence type="ECO:0000259" key="22">
    <source>
        <dbReference type="PROSITE" id="PS51387"/>
    </source>
</evidence>
<dbReference type="InterPro" id="IPR036318">
    <property type="entry name" value="FAD-bd_PCMH-like_sf"/>
</dbReference>
<dbReference type="SUPFAM" id="SSF56003">
    <property type="entry name" value="Molybdenum cofactor-binding domain"/>
    <property type="match status" value="1"/>
</dbReference>
<comment type="similarity">
    <text evidence="3">Belongs to the xanthine dehydrogenase family.</text>
</comment>
<dbReference type="InterPro" id="IPR016167">
    <property type="entry name" value="FAD-bd_PCMH_sub1"/>
</dbReference>
<evidence type="ECO:0000256" key="21">
    <source>
        <dbReference type="PIRSR" id="PIRSR000127-3"/>
    </source>
</evidence>
<feature type="binding site" evidence="20">
    <location>
        <position position="262"/>
    </location>
    <ligand>
        <name>FAD</name>
        <dbReference type="ChEBI" id="CHEBI:57692"/>
    </ligand>
</feature>
<dbReference type="SMART" id="SM01008">
    <property type="entry name" value="Ald_Xan_dh_C"/>
    <property type="match status" value="1"/>
</dbReference>
<dbReference type="InterPro" id="IPR016208">
    <property type="entry name" value="Ald_Oxase/xanthine_DH-like"/>
</dbReference>
<keyword evidence="12 21" id="KW-0408">Iron</keyword>
<dbReference type="Proteomes" id="UP001208570">
    <property type="component" value="Unassembled WGS sequence"/>
</dbReference>
<keyword evidence="11" id="KW-0560">Oxidoreductase</keyword>
<keyword evidence="9 21" id="KW-0479">Metal-binding</keyword>
<feature type="binding site" evidence="20">
    <location>
        <position position="348"/>
    </location>
    <ligand>
        <name>FAD</name>
        <dbReference type="ChEBI" id="CHEBI:57692"/>
    </ligand>
</feature>
<dbReference type="InterPro" id="IPR016169">
    <property type="entry name" value="FAD-bd_PCMH_sub2"/>
</dbReference>
<feature type="binding site" evidence="21">
    <location>
        <position position="37"/>
    </location>
    <ligand>
        <name>[2Fe-2S] cluster</name>
        <dbReference type="ChEBI" id="CHEBI:190135"/>
        <label>2</label>
    </ligand>
</feature>
<dbReference type="Gene3D" id="3.30.43.10">
    <property type="entry name" value="Uridine Diphospho-n-acetylenolpyruvylglucosamine Reductase, domain 2"/>
    <property type="match status" value="1"/>
</dbReference>
<dbReference type="FunFam" id="3.90.1170.50:FF:000001">
    <property type="entry name" value="Aldehyde oxidase 1"/>
    <property type="match status" value="1"/>
</dbReference>
<gene>
    <name evidence="23" type="ORF">LSH36_1140g00006</name>
</gene>
<comment type="cofactor">
    <cofactor evidence="21">
        <name>[2Fe-2S] cluster</name>
        <dbReference type="ChEBI" id="CHEBI:190135"/>
    </cofactor>
    <text evidence="21">Binds 2 [2Fe-2S] clusters.</text>
</comment>
<evidence type="ECO:0000256" key="2">
    <source>
        <dbReference type="ARBA" id="ARBA00004275"/>
    </source>
</evidence>
<keyword evidence="24" id="KW-1185">Reference proteome</keyword>
<dbReference type="FunFam" id="3.30.390.50:FF:000001">
    <property type="entry name" value="Xanthine dehydrogenase oxidase"/>
    <property type="match status" value="1"/>
</dbReference>
<dbReference type="Gene3D" id="3.30.390.50">
    <property type="entry name" value="CO dehydrogenase flavoprotein, C-terminal domain"/>
    <property type="match status" value="1"/>
</dbReference>
<dbReference type="GO" id="GO:0005777">
    <property type="term" value="C:peroxisome"/>
    <property type="evidence" value="ECO:0007669"/>
    <property type="project" value="UniProtKB-SubCell"/>
</dbReference>
<evidence type="ECO:0000256" key="12">
    <source>
        <dbReference type="ARBA" id="ARBA00023004"/>
    </source>
</evidence>
<dbReference type="SUPFAM" id="SSF56176">
    <property type="entry name" value="FAD-binding/transporter-associated domain-like"/>
    <property type="match status" value="1"/>
</dbReference>
<feature type="binding site" evidence="20">
    <location>
        <begin position="182"/>
        <end position="189"/>
    </location>
    <ligand>
        <name>FAD</name>
        <dbReference type="ChEBI" id="CHEBI:57692"/>
    </ligand>
</feature>
<evidence type="ECO:0000256" key="11">
    <source>
        <dbReference type="ARBA" id="ARBA00023002"/>
    </source>
</evidence>
<dbReference type="SUPFAM" id="SSF54665">
    <property type="entry name" value="CO dehydrogenase molybdoprotein N-domain-like"/>
    <property type="match status" value="1"/>
</dbReference>
<evidence type="ECO:0000256" key="20">
    <source>
        <dbReference type="PIRSR" id="PIRSR000127-2"/>
    </source>
</evidence>
<dbReference type="InterPro" id="IPR000674">
    <property type="entry name" value="Ald_Oxase/Xan_DH_a/b"/>
</dbReference>
<comment type="caution">
    <text evidence="23">The sequence shown here is derived from an EMBL/GenBank/DDBJ whole genome shotgun (WGS) entry which is preliminary data.</text>
</comment>
<keyword evidence="10 20" id="KW-0274">FAD</keyword>
<evidence type="ECO:0000256" key="8">
    <source>
        <dbReference type="ARBA" id="ARBA00022714"/>
    </source>
</evidence>
<dbReference type="SMART" id="SM01092">
    <property type="entry name" value="CO_deh_flav_C"/>
    <property type="match status" value="1"/>
</dbReference>
<dbReference type="Gene3D" id="3.30.465.10">
    <property type="match status" value="1"/>
</dbReference>
<evidence type="ECO:0000256" key="3">
    <source>
        <dbReference type="ARBA" id="ARBA00006849"/>
    </source>
</evidence>
<dbReference type="PROSITE" id="PS51387">
    <property type="entry name" value="FAD_PCMH"/>
    <property type="match status" value="1"/>
</dbReference>
<keyword evidence="6 21" id="KW-0500">Molybdenum</keyword>
<evidence type="ECO:0000256" key="16">
    <source>
        <dbReference type="ARBA" id="ARBA00034078"/>
    </source>
</evidence>
<feature type="binding site" evidence="20">
    <location>
        <position position="776"/>
    </location>
    <ligand>
        <name>substrate</name>
    </ligand>
</feature>
<evidence type="ECO:0000256" key="13">
    <source>
        <dbReference type="ARBA" id="ARBA00023014"/>
    </source>
</evidence>
<feature type="binding site" evidence="20">
    <location>
        <position position="330"/>
    </location>
    <ligand>
        <name>FAD</name>
        <dbReference type="ChEBI" id="CHEBI:57692"/>
    </ligand>
</feature>
<dbReference type="InterPro" id="IPR002888">
    <property type="entry name" value="2Fe-2S-bd"/>
</dbReference>
<dbReference type="SUPFAM" id="SSF55447">
    <property type="entry name" value="CO dehydrogenase flavoprotein C-terminal domain-like"/>
    <property type="match status" value="1"/>
</dbReference>
<dbReference type="InterPro" id="IPR008274">
    <property type="entry name" value="AldOxase/xan_DH_MoCoBD1"/>
</dbReference>
<keyword evidence="13 21" id="KW-0411">Iron-sulfur</keyword>
<evidence type="ECO:0000256" key="19">
    <source>
        <dbReference type="PIRSR" id="PIRSR000127-1"/>
    </source>
</evidence>
<evidence type="ECO:0000256" key="18">
    <source>
        <dbReference type="ARBA" id="ARBA00049517"/>
    </source>
</evidence>
<dbReference type="Gene3D" id="3.30.365.10">
    <property type="entry name" value="Aldehyde oxidase/xanthine dehydrogenase, molybdopterin binding domain"/>
    <property type="match status" value="4"/>
</dbReference>
<comment type="cofactor">
    <cofactor evidence="1 20">
        <name>FAD</name>
        <dbReference type="ChEBI" id="CHEBI:57692"/>
    </cofactor>
</comment>
<evidence type="ECO:0000313" key="24">
    <source>
        <dbReference type="Proteomes" id="UP001208570"/>
    </source>
</evidence>
<feature type="binding site" evidence="20">
    <location>
        <position position="810"/>
    </location>
    <ligand>
        <name>substrate</name>
    </ligand>
</feature>
<feature type="binding site" evidence="21">
    <location>
        <position position="663"/>
    </location>
    <ligand>
        <name>Mo-molybdopterin</name>
        <dbReference type="ChEBI" id="CHEBI:71302"/>
    </ligand>
    <ligandPart>
        <name>Mo</name>
        <dbReference type="ChEBI" id="CHEBI:28685"/>
    </ligandPart>
</feature>
<dbReference type="InterPro" id="IPR036884">
    <property type="entry name" value="2Fe-2S-bd_dom_sf"/>
</dbReference>
<dbReference type="Pfam" id="PF20256">
    <property type="entry name" value="MoCoBD_2"/>
    <property type="match status" value="1"/>
</dbReference>
<evidence type="ECO:0000256" key="1">
    <source>
        <dbReference type="ARBA" id="ARBA00001974"/>
    </source>
</evidence>
<feature type="binding site" evidence="21">
    <location>
        <position position="71"/>
    </location>
    <ligand>
        <name>[2Fe-2S] cluster</name>
        <dbReference type="ChEBI" id="CHEBI:190135"/>
        <label>2</label>
    </ligand>
</feature>
<dbReference type="GO" id="GO:0005506">
    <property type="term" value="F:iron ion binding"/>
    <property type="evidence" value="ECO:0007669"/>
    <property type="project" value="InterPro"/>
</dbReference>
<dbReference type="InterPro" id="IPR022407">
    <property type="entry name" value="OxRdtase_Mopterin_BS"/>
</dbReference>
<comment type="cofactor">
    <cofactor evidence="21">
        <name>Mo-molybdopterin</name>
        <dbReference type="ChEBI" id="CHEBI:71302"/>
    </cofactor>
    <text evidence="21">Binds 1 Mo-molybdopterin (Mo-MPT) cofactor per subunit.</text>
</comment>
<dbReference type="Pfam" id="PF02738">
    <property type="entry name" value="MoCoBD_1"/>
    <property type="match status" value="1"/>
</dbReference>
<dbReference type="Pfam" id="PF01799">
    <property type="entry name" value="Fer2_2"/>
    <property type="match status" value="1"/>
</dbReference>
<dbReference type="Gene3D" id="1.10.150.120">
    <property type="entry name" value="[2Fe-2S]-binding domain"/>
    <property type="match status" value="1"/>
</dbReference>
<evidence type="ECO:0000256" key="5">
    <source>
        <dbReference type="ARBA" id="ARBA00013123"/>
    </source>
</evidence>
<keyword evidence="7" id="KW-0285">Flavoprotein</keyword>
<accession>A0AAD9MRJ1</accession>
<dbReference type="PROSITE" id="PS00559">
    <property type="entry name" value="MOLYBDOPTERIN_EUK"/>
    <property type="match status" value="1"/>
</dbReference>
<dbReference type="GO" id="GO:0043546">
    <property type="term" value="F:molybdopterin cofactor binding"/>
    <property type="evidence" value="ECO:0007669"/>
    <property type="project" value="InterPro"/>
</dbReference>
<dbReference type="SUPFAM" id="SSF47741">
    <property type="entry name" value="CO dehydrogenase ISP C-domain like"/>
    <property type="match status" value="1"/>
</dbReference>
<dbReference type="PANTHER" id="PTHR45444">
    <property type="entry name" value="XANTHINE DEHYDROGENASE"/>
    <property type="match status" value="1"/>
</dbReference>
<feature type="binding site" evidence="21">
    <location>
        <position position="69"/>
    </location>
    <ligand>
        <name>[2Fe-2S] cluster</name>
        <dbReference type="ChEBI" id="CHEBI:190135"/>
        <label>2</label>
    </ligand>
</feature>
<dbReference type="FunFam" id="3.30.465.10:FF:000004">
    <property type="entry name" value="Xanthine dehydrogenase/oxidase"/>
    <property type="match status" value="1"/>
</dbReference>
<dbReference type="GO" id="GO:0004854">
    <property type="term" value="F:xanthine dehydrogenase activity"/>
    <property type="evidence" value="ECO:0007669"/>
    <property type="project" value="UniProtKB-EC"/>
</dbReference>
<reference evidence="23" key="1">
    <citation type="journal article" date="2023" name="Mol. Biol. Evol.">
        <title>Third-Generation Sequencing Reveals the Adaptive Role of the Epigenome in Three Deep-Sea Polychaetes.</title>
        <authorList>
            <person name="Perez M."/>
            <person name="Aroh O."/>
            <person name="Sun Y."/>
            <person name="Lan Y."/>
            <person name="Juniper S.K."/>
            <person name="Young C.R."/>
            <person name="Angers B."/>
            <person name="Qian P.Y."/>
        </authorList>
    </citation>
    <scope>NUCLEOTIDE SEQUENCE</scope>
    <source>
        <strain evidence="23">P08H-3</strain>
    </source>
</reference>
<comment type="subcellular location">
    <subcellularLocation>
        <location evidence="2">Peroxisome</location>
    </subcellularLocation>
</comment>
<dbReference type="Gene3D" id="3.90.1170.50">
    <property type="entry name" value="Aldehyde oxidase/xanthine dehydrogenase, a/b hammerhead"/>
    <property type="match status" value="1"/>
</dbReference>
<comment type="subunit">
    <text evidence="4">Homodimer.</text>
</comment>
<dbReference type="InterPro" id="IPR002346">
    <property type="entry name" value="Mopterin_DH_FAD-bd"/>
</dbReference>
<dbReference type="Pfam" id="PF03450">
    <property type="entry name" value="CO_deh_flav_C"/>
    <property type="match status" value="1"/>
</dbReference>
<name>A0AAD9MRJ1_9ANNE</name>
<dbReference type="PANTHER" id="PTHR45444:SF3">
    <property type="entry name" value="XANTHINE DEHYDROGENASE"/>
    <property type="match status" value="1"/>
</dbReference>
<evidence type="ECO:0000256" key="4">
    <source>
        <dbReference type="ARBA" id="ARBA00011738"/>
    </source>
</evidence>
<sequence>MHGLAVTTVEGIGSTKTRLHPVQERLAKSHGSQCGFCTPGIVMSMYTLLRNNPQPSVDEMEKAFDGNLCRCTGYRPILEGFKTFTKEFQCPMGDQCCQKMKTPKDSTDNGDSVQEQNQDLTTANTFTPYDASQELIFPSELQINDVYDKKDLVYKSARVTWYRPTTLDQLLKLKSENPDAKIVTGNTEVGIEVKFKNMLYPIIIAPTSIPEMTECSKTDSGLCFGGAVTLTEMEKFMKKFIEKLPAHRTKVFVAVVEMLRWFAGHQVRNVAAIAGNIMTASPISDLNPIWLAAGCNITVMSKDGGQRNIPMDDAFFQGYRQTVVKPEEVLLNITVPYTKQDEYFHSYKQAHRRDDDIAIVNAAMRVMFEPGTDVVKELSLAYGGMAPTTVMAKTTMKSLIGKHWNEDLMTASCQLLADDLPLSPGVPGGSESYRQTLTTSFFFKFYLTVLQQLEANKKDLPGQPESDPIGRPIVHKSALEQTTGEARYCDDTPKYEGELYLSPVLSTVSRGKIVEVDPSLALQQPGVVDYISHRDVPGSNITGPFADEEVFASEKVESQGYIIGAVLADDQQLARRAANMVKIRYEELEPIITIEQAIEANSFIPPSYKLENGDIEAGFKTSDHTIEGEVRIGGQEHFYLETQACIAIPKGEHGEMDIISGTQSPSDTQNMVAAALGVPNNRVVCHTKRIGGGFGGKESRSIIIAMAVAIAANKHNIPVRCMLDRDEDMVMTGTRHPFLARYKVGFTNEGNVMALTLDLYCNCGCSTDLSPSIMARAILHSDNCYRIPNVKLNGYMCRTNLASNTAFRGFGAPQGQFVCETWMTQIAKYLNINPEKVRELNLYTKGDKTPFMQDIEDNSVRYCWDEVKENSKYEKRKETIEEFNRNNRWKKRGLAMTTGKHGIAFGYHVLNQAGALVHVYTDGSVLLSHGGIEMGQGLYTKMIQVASRALSIPHEFIHTMETATNTVPNTSSTAASVGSDINGMAVLNACKVINERLEPYKKSNPEGEWKDWVNAAYTDRVGLSSTGFYKLVVTKYPLHLVSSGGLVVKHPALGANGRRIPDIGYDWKTNSGNPYHYFTFGVACSEVEIDCLTGDHTVLRTDIVMDVGKSLNPTIDIGQIEGAFVQGYGLFTLEEQRYSPNGFLYTRGPGSYKIPSFSDIPVEFNVSLLKGSSNPKAVYSSKAIGEPPLFLSSSVFFAIHDAISAARHDAGYDNYFTLHSPATAERIRMACVDQFTKQSNYMTCNIPFNIICDPEFRNMIKMLRPGYKPPTRHVTDGDLLDSVLSKIIEHMKTHLDGGDVTVVRDGWSGINNIPVIAGSDKSYFISTIDTGTNCVVSRNMILLCLRHRDTMLHVPRQNL</sequence>
<feature type="domain" description="FAD-binding PCMH-type" evidence="22">
    <location>
        <begin position="154"/>
        <end position="340"/>
    </location>
</feature>
<evidence type="ECO:0000256" key="9">
    <source>
        <dbReference type="ARBA" id="ARBA00022723"/>
    </source>
</evidence>
<feature type="active site" description="Proton acceptor" evidence="19">
    <location>
        <position position="1186"/>
    </location>
</feature>
<keyword evidence="15" id="KW-0576">Peroxisome</keyword>
<feature type="binding site" evidence="21">
    <location>
        <position position="694"/>
    </location>
    <ligand>
        <name>Mo-molybdopterin</name>
        <dbReference type="ChEBI" id="CHEBI:71302"/>
    </ligand>
    <ligandPart>
        <name>Mo</name>
        <dbReference type="ChEBI" id="CHEBI:28685"/>
    </ligandPart>
</feature>
<dbReference type="FunFam" id="3.30.365.10:FF:000003">
    <property type="entry name" value="Aldehyde oxidase 1"/>
    <property type="match status" value="1"/>
</dbReference>
<dbReference type="PIRSF" id="PIRSF000127">
    <property type="entry name" value="Xanthine_DH"/>
    <property type="match status" value="1"/>
</dbReference>
<dbReference type="InterPro" id="IPR036683">
    <property type="entry name" value="CO_DH_flav_C_dom_sf"/>
</dbReference>
<dbReference type="GO" id="GO:0051537">
    <property type="term" value="F:2 iron, 2 sulfur cluster binding"/>
    <property type="evidence" value="ECO:0007669"/>
    <property type="project" value="UniProtKB-KW"/>
</dbReference>
<evidence type="ECO:0000256" key="7">
    <source>
        <dbReference type="ARBA" id="ARBA00022630"/>
    </source>
</evidence>